<keyword evidence="6" id="KW-0378">Hydrolase</keyword>
<dbReference type="NCBIfam" id="TIGR01509">
    <property type="entry name" value="HAD-SF-IA-v3"/>
    <property type="match status" value="1"/>
</dbReference>
<dbReference type="InterPro" id="IPR006439">
    <property type="entry name" value="HAD-SF_hydro_IA"/>
</dbReference>
<comment type="cofactor">
    <cofactor evidence="1">
        <name>Mg(2+)</name>
        <dbReference type="ChEBI" id="CHEBI:18420"/>
    </cofactor>
</comment>
<dbReference type="Pfam" id="PF13419">
    <property type="entry name" value="HAD_2"/>
    <property type="match status" value="1"/>
</dbReference>
<dbReference type="PANTHER" id="PTHR46193">
    <property type="entry name" value="6-PHOSPHOGLUCONATE PHOSPHATASE"/>
    <property type="match status" value="1"/>
</dbReference>
<evidence type="ECO:0000313" key="7">
    <source>
        <dbReference type="Proteomes" id="UP000033882"/>
    </source>
</evidence>
<dbReference type="Gene3D" id="3.40.50.1000">
    <property type="entry name" value="HAD superfamily/HAD-like"/>
    <property type="match status" value="1"/>
</dbReference>
<gene>
    <name evidence="6" type="ORF">UY19_C0013G0016</name>
</gene>
<keyword evidence="5" id="KW-0119">Carbohydrate metabolism</keyword>
<dbReference type="SFLD" id="SFLDG01129">
    <property type="entry name" value="C1.5:_HAD__Beta-PGM__Phosphata"/>
    <property type="match status" value="1"/>
</dbReference>
<accession>A0A0G1WGU1</accession>
<organism evidence="6 7">
    <name type="scientific">Candidatus Wolfebacteria bacterium GW2011_GWA2_47_9b</name>
    <dbReference type="NCBI Taxonomy" id="1619005"/>
    <lineage>
        <taxon>Bacteria</taxon>
        <taxon>Candidatus Wolfeibacteriota</taxon>
    </lineage>
</organism>
<evidence type="ECO:0000313" key="6">
    <source>
        <dbReference type="EMBL" id="KKU89533.1"/>
    </source>
</evidence>
<evidence type="ECO:0000256" key="2">
    <source>
        <dbReference type="ARBA" id="ARBA00006171"/>
    </source>
</evidence>
<dbReference type="GO" id="GO:0016787">
    <property type="term" value="F:hydrolase activity"/>
    <property type="evidence" value="ECO:0007669"/>
    <property type="project" value="UniProtKB-KW"/>
</dbReference>
<sequence>MNELWSKQGWIFDLDSTLVKTQKEFHAPAEAAVLAQYGIAVRPEEISRRFAGVHTREVFRQLAPRHDPQELLEEKWRRMQIMAIARSIEPIDYAQKLLRKLHRRGIPMGIASASPLAWIELCMSTIQMDRYISCYASVDEVAKGKPSPDVFLLAAERLECEPRDCIAVEDGEAGVESALAAGMRVYWLTNSAQTIKGARKIRWLKQLLF</sequence>
<comment type="caution">
    <text evidence="6">The sequence shown here is derived from an EMBL/GenBank/DDBJ whole genome shotgun (WGS) entry which is preliminary data.</text>
</comment>
<dbReference type="InterPro" id="IPR051600">
    <property type="entry name" value="Beta-PGM-like"/>
</dbReference>
<evidence type="ECO:0000256" key="4">
    <source>
        <dbReference type="ARBA" id="ARBA00022842"/>
    </source>
</evidence>
<keyword evidence="3" id="KW-0479">Metal-binding</keyword>
<dbReference type="Proteomes" id="UP000033882">
    <property type="component" value="Unassembled WGS sequence"/>
</dbReference>
<name>A0A0G1WGU1_9BACT</name>
<dbReference type="InterPro" id="IPR036412">
    <property type="entry name" value="HAD-like_sf"/>
</dbReference>
<dbReference type="EMBL" id="LCPB01000013">
    <property type="protein sequence ID" value="KKU89533.1"/>
    <property type="molecule type" value="Genomic_DNA"/>
</dbReference>
<dbReference type="AlphaFoldDB" id="A0A0G1WGU1"/>
<dbReference type="SUPFAM" id="SSF56784">
    <property type="entry name" value="HAD-like"/>
    <property type="match status" value="1"/>
</dbReference>
<protein>
    <submittedName>
        <fullName evidence="6">HAD-superfamily hydrolase, subfamily IA, variant 3</fullName>
    </submittedName>
</protein>
<evidence type="ECO:0000256" key="3">
    <source>
        <dbReference type="ARBA" id="ARBA00022723"/>
    </source>
</evidence>
<dbReference type="GO" id="GO:0046872">
    <property type="term" value="F:metal ion binding"/>
    <property type="evidence" value="ECO:0007669"/>
    <property type="project" value="UniProtKB-KW"/>
</dbReference>
<reference evidence="6 7" key="1">
    <citation type="journal article" date="2015" name="Nature">
        <title>rRNA introns, odd ribosomes, and small enigmatic genomes across a large radiation of phyla.</title>
        <authorList>
            <person name="Brown C.T."/>
            <person name="Hug L.A."/>
            <person name="Thomas B.C."/>
            <person name="Sharon I."/>
            <person name="Castelle C.J."/>
            <person name="Singh A."/>
            <person name="Wilkins M.J."/>
            <person name="Williams K.H."/>
            <person name="Banfield J.F."/>
        </authorList>
    </citation>
    <scope>NUCLEOTIDE SEQUENCE [LARGE SCALE GENOMIC DNA]</scope>
</reference>
<dbReference type="InterPro" id="IPR023214">
    <property type="entry name" value="HAD_sf"/>
</dbReference>
<proteinExistence type="inferred from homology"/>
<dbReference type="Gene3D" id="1.10.150.240">
    <property type="entry name" value="Putative phosphatase, domain 2"/>
    <property type="match status" value="1"/>
</dbReference>
<keyword evidence="4" id="KW-0460">Magnesium</keyword>
<dbReference type="CDD" id="cd07505">
    <property type="entry name" value="HAD_BPGM-like"/>
    <property type="match status" value="1"/>
</dbReference>
<dbReference type="PANTHER" id="PTHR46193:SF18">
    <property type="entry name" value="HEXITOL PHOSPHATASE B"/>
    <property type="match status" value="1"/>
</dbReference>
<dbReference type="InterPro" id="IPR041492">
    <property type="entry name" value="HAD_2"/>
</dbReference>
<dbReference type="SFLD" id="SFLDS00003">
    <property type="entry name" value="Haloacid_Dehalogenase"/>
    <property type="match status" value="1"/>
</dbReference>
<evidence type="ECO:0000256" key="5">
    <source>
        <dbReference type="ARBA" id="ARBA00023277"/>
    </source>
</evidence>
<dbReference type="InterPro" id="IPR023198">
    <property type="entry name" value="PGP-like_dom2"/>
</dbReference>
<evidence type="ECO:0000256" key="1">
    <source>
        <dbReference type="ARBA" id="ARBA00001946"/>
    </source>
</evidence>
<comment type="similarity">
    <text evidence="2">Belongs to the HAD-like hydrolase superfamily. CbbY/CbbZ/Gph/YieH family.</text>
</comment>
<dbReference type="PRINTS" id="PR00413">
    <property type="entry name" value="HADHALOGNASE"/>
</dbReference>